<evidence type="ECO:0000256" key="1">
    <source>
        <dbReference type="HAMAP-Rule" id="MF_02128"/>
    </source>
</evidence>
<comment type="function">
    <text evidence="1">Catalyzes the ATP-dependent phosphorylation of thiamine-monophosphate (TMP) to form thiamine-pyrophosphate (TPP), the active form of vitamin B1.</text>
</comment>
<feature type="domain" description="PurM-like N-terminal" evidence="2">
    <location>
        <begin position="25"/>
        <end position="134"/>
    </location>
</feature>
<dbReference type="GO" id="GO:0009229">
    <property type="term" value="P:thiamine diphosphate biosynthetic process"/>
    <property type="evidence" value="ECO:0007669"/>
    <property type="project" value="UniProtKB-UniRule"/>
</dbReference>
<feature type="binding site" evidence="1">
    <location>
        <position position="208"/>
    </location>
    <ligand>
        <name>Mg(2+)</name>
        <dbReference type="ChEBI" id="CHEBI:18420"/>
        <label>5</label>
    </ligand>
</feature>
<feature type="binding site" evidence="1">
    <location>
        <position position="40"/>
    </location>
    <ligand>
        <name>Mg(2+)</name>
        <dbReference type="ChEBI" id="CHEBI:18420"/>
        <label>1</label>
    </ligand>
</feature>
<feature type="binding site" evidence="1">
    <location>
        <position position="207"/>
    </location>
    <ligand>
        <name>ATP</name>
        <dbReference type="ChEBI" id="CHEBI:30616"/>
    </ligand>
</feature>
<dbReference type="GO" id="GO:0005524">
    <property type="term" value="F:ATP binding"/>
    <property type="evidence" value="ECO:0007669"/>
    <property type="project" value="UniProtKB-UniRule"/>
</dbReference>
<keyword evidence="1" id="KW-0547">Nucleotide-binding</keyword>
<dbReference type="EC" id="2.7.4.16" evidence="1"/>
<feature type="binding site" evidence="1">
    <location>
        <position position="69"/>
    </location>
    <ligand>
        <name>Mg(2+)</name>
        <dbReference type="ChEBI" id="CHEBI:18420"/>
        <label>4</label>
    </ligand>
</feature>
<evidence type="ECO:0000259" key="2">
    <source>
        <dbReference type="Pfam" id="PF00586"/>
    </source>
</evidence>
<feature type="binding site" evidence="1">
    <location>
        <position position="311"/>
    </location>
    <ligand>
        <name>substrate</name>
    </ligand>
</feature>
<feature type="binding site" evidence="1">
    <location>
        <position position="25"/>
    </location>
    <ligand>
        <name>Mg(2+)</name>
        <dbReference type="ChEBI" id="CHEBI:18420"/>
        <label>3</label>
    </ligand>
</feature>
<name>A0A3G1B8B8_9ARCH</name>
<dbReference type="PIRSF" id="PIRSF005303">
    <property type="entry name" value="Thiam_monoph_kin"/>
    <property type="match status" value="1"/>
</dbReference>
<dbReference type="GeneID" id="24874601"/>
<sequence>MNKLDERKIIDIFQKKLVKDNHHEDVEIFRLGKKFGVIKTDTLVESTDVPPQMRPEQIARKSMVAPLSDFASKGVKPRHGIISISLPRGYPRSKLISLAKGFKDTSRQFGVKILGGDTNEAKEIVISVMLFGIASRITARSGAKQRDIIVTTGNFGRTSAGLGILLHKNRSPEKFRKLATNSVLLPKPRLEFGVLAAKYFSSSMDSSDGLSTTLTQMSAASKKRFIITQVPKDVELDEFSKDNHLNAVDLVFNGGEEYEIVATISPKNIEKIKKIAKAKKINLIQIGHVENGKGVLFQHGKKQTRVKDKGWTHFS</sequence>
<dbReference type="InterPro" id="IPR036921">
    <property type="entry name" value="PurM-like_N_sf"/>
</dbReference>
<dbReference type="UniPathway" id="UPA00060">
    <property type="reaction ID" value="UER00142"/>
</dbReference>
<dbReference type="GO" id="GO:0009228">
    <property type="term" value="P:thiamine biosynthetic process"/>
    <property type="evidence" value="ECO:0007669"/>
    <property type="project" value="UniProtKB-KW"/>
</dbReference>
<dbReference type="HAMAP" id="MF_02128">
    <property type="entry name" value="TMP_kinase"/>
    <property type="match status" value="1"/>
</dbReference>
<feature type="binding site" evidence="1">
    <location>
        <position position="256"/>
    </location>
    <ligand>
        <name>substrate</name>
    </ligand>
</feature>
<feature type="binding site" evidence="1">
    <location>
        <position position="48"/>
    </location>
    <ligand>
        <name>substrate</name>
    </ligand>
</feature>
<comment type="pathway">
    <text evidence="1">Cofactor biosynthesis; thiamine diphosphate biosynthesis; thiamine diphosphate from thiamine phosphate: step 1/1.</text>
</comment>
<dbReference type="InterPro" id="IPR036676">
    <property type="entry name" value="PurM-like_C_sf"/>
</dbReference>
<keyword evidence="1" id="KW-0460">Magnesium</keyword>
<dbReference type="Gene3D" id="3.90.650.10">
    <property type="entry name" value="PurM-like C-terminal domain"/>
    <property type="match status" value="1"/>
</dbReference>
<feature type="binding site" evidence="1">
    <location>
        <position position="69"/>
    </location>
    <ligand>
        <name>Mg(2+)</name>
        <dbReference type="ChEBI" id="CHEBI:18420"/>
        <label>2</label>
    </ligand>
</feature>
<dbReference type="InterPro" id="IPR016188">
    <property type="entry name" value="PurM-like_N"/>
</dbReference>
<accession>A0A3G1B8B8</accession>
<dbReference type="PANTHER" id="PTHR30270:SF0">
    <property type="entry name" value="THIAMINE-MONOPHOSPHATE KINASE"/>
    <property type="match status" value="1"/>
</dbReference>
<proteinExistence type="inferred from homology"/>
<organism evidence="3 4">
    <name type="scientific">Candidatus Nitrosotenuis cloacae</name>
    <dbReference type="NCBI Taxonomy" id="1603555"/>
    <lineage>
        <taxon>Archaea</taxon>
        <taxon>Nitrososphaerota</taxon>
        <taxon>Candidatus Nitrosotenuis</taxon>
    </lineage>
</organism>
<dbReference type="SUPFAM" id="SSF56042">
    <property type="entry name" value="PurM C-terminal domain-like"/>
    <property type="match status" value="1"/>
</dbReference>
<feature type="binding site" evidence="1">
    <location>
        <position position="41"/>
    </location>
    <ligand>
        <name>Mg(2+)</name>
        <dbReference type="ChEBI" id="CHEBI:18420"/>
        <label>1</label>
    </ligand>
</feature>
<comment type="miscellaneous">
    <text evidence="1">Reaction mechanism of ThiL seems to utilize a direct, inline transfer of the gamma-phosphate of ATP to TMP rather than a phosphorylated enzyme intermediate.</text>
</comment>
<feature type="binding site" evidence="1">
    <location>
        <position position="69"/>
    </location>
    <ligand>
        <name>Mg(2+)</name>
        <dbReference type="ChEBI" id="CHEBI:18420"/>
        <label>3</label>
    </ligand>
</feature>
<dbReference type="GO" id="GO:0000287">
    <property type="term" value="F:magnesium ion binding"/>
    <property type="evidence" value="ECO:0007669"/>
    <property type="project" value="UniProtKB-UniRule"/>
</dbReference>
<dbReference type="Pfam" id="PF00586">
    <property type="entry name" value="AIRS"/>
    <property type="match status" value="1"/>
</dbReference>
<keyword evidence="1" id="KW-0067">ATP-binding</keyword>
<dbReference type="STRING" id="1603555.SU86_008505"/>
<dbReference type="InterPro" id="IPR006283">
    <property type="entry name" value="ThiL-like"/>
</dbReference>
<protein>
    <recommendedName>
        <fullName evidence="1">Thiamine-monophosphate kinase</fullName>
        <shortName evidence="1">TMP kinase</shortName>
        <shortName evidence="1">Thiamine-phosphate kinase</shortName>
        <ecNumber evidence="1">2.7.4.16</ecNumber>
    </recommendedName>
</protein>
<dbReference type="RefSeq" id="WP_048187111.1">
    <property type="nucleotide sequence ID" value="NZ_CP011097.1"/>
</dbReference>
<dbReference type="AlphaFoldDB" id="A0A3G1B8B8"/>
<feature type="binding site" evidence="1">
    <location>
        <position position="140"/>
    </location>
    <ligand>
        <name>ATP</name>
        <dbReference type="ChEBI" id="CHEBI:30616"/>
    </ligand>
</feature>
<comment type="catalytic activity">
    <reaction evidence="1">
        <text>thiamine phosphate + ATP = thiamine diphosphate + ADP</text>
        <dbReference type="Rhea" id="RHEA:15913"/>
        <dbReference type="ChEBI" id="CHEBI:30616"/>
        <dbReference type="ChEBI" id="CHEBI:37575"/>
        <dbReference type="ChEBI" id="CHEBI:58937"/>
        <dbReference type="ChEBI" id="CHEBI:456216"/>
        <dbReference type="EC" id="2.7.4.16"/>
    </reaction>
</comment>
<dbReference type="NCBIfam" id="TIGR01379">
    <property type="entry name" value="thiL"/>
    <property type="match status" value="1"/>
</dbReference>
<feature type="binding site" evidence="1">
    <location>
        <position position="117"/>
    </location>
    <ligand>
        <name>Mg(2+)</name>
        <dbReference type="ChEBI" id="CHEBI:18420"/>
        <label>1</label>
    </ligand>
</feature>
<dbReference type="KEGG" id="tah:SU86_008505"/>
<dbReference type="OrthoDB" id="45909at2157"/>
<feature type="binding site" evidence="1">
    <location>
        <position position="205"/>
    </location>
    <ligand>
        <name>Mg(2+)</name>
        <dbReference type="ChEBI" id="CHEBI:18420"/>
        <label>3</label>
    </ligand>
</feature>
<keyword evidence="1 3" id="KW-0418">Kinase</keyword>
<keyword evidence="1" id="KW-0808">Transferase</keyword>
<dbReference type="Proteomes" id="UP000266745">
    <property type="component" value="Chromosome"/>
</dbReference>
<keyword evidence="4" id="KW-1185">Reference proteome</keyword>
<dbReference type="EMBL" id="CP011097">
    <property type="protein sequence ID" value="AJZ76388.1"/>
    <property type="molecule type" value="Genomic_DNA"/>
</dbReference>
<feature type="binding site" evidence="1">
    <location>
        <begin position="116"/>
        <end position="117"/>
    </location>
    <ligand>
        <name>ATP</name>
        <dbReference type="ChEBI" id="CHEBI:30616"/>
    </ligand>
</feature>
<dbReference type="CDD" id="cd02194">
    <property type="entry name" value="ThiL"/>
    <property type="match status" value="1"/>
</dbReference>
<dbReference type="GO" id="GO:0009030">
    <property type="term" value="F:thiamine-phosphate kinase activity"/>
    <property type="evidence" value="ECO:0007669"/>
    <property type="project" value="UniProtKB-UniRule"/>
</dbReference>
<reference evidence="3 4" key="1">
    <citation type="journal article" date="2016" name="Sci. Rep.">
        <title>A novel ammonia-oxidizing archaeon from wastewater treatment plant: Its enrichment, physiological and genomic characteristics.</title>
        <authorList>
            <person name="Li Y."/>
            <person name="Ding K."/>
            <person name="Wen X."/>
            <person name="Zhang B."/>
            <person name="Shen B."/>
            <person name="Yang Y."/>
        </authorList>
    </citation>
    <scope>NUCLEOTIDE SEQUENCE [LARGE SCALE GENOMIC DNA]</scope>
    <source>
        <strain evidence="3 4">SAT1</strain>
    </source>
</reference>
<evidence type="ECO:0000313" key="3">
    <source>
        <dbReference type="EMBL" id="AJZ76388.1"/>
    </source>
</evidence>
<evidence type="ECO:0000313" key="4">
    <source>
        <dbReference type="Proteomes" id="UP000266745"/>
    </source>
</evidence>
<comment type="similarity">
    <text evidence="1">Belongs to the thiamine-monophosphate kinase family.</text>
</comment>
<dbReference type="Gene3D" id="3.30.1330.10">
    <property type="entry name" value="PurM-like, N-terminal domain"/>
    <property type="match status" value="1"/>
</dbReference>
<feature type="binding site" evidence="1">
    <location>
        <position position="41"/>
    </location>
    <ligand>
        <name>Mg(2+)</name>
        <dbReference type="ChEBI" id="CHEBI:18420"/>
        <label>2</label>
    </ligand>
</feature>
<keyword evidence="1" id="KW-0479">Metal-binding</keyword>
<gene>
    <name evidence="1" type="primary">thiL</name>
    <name evidence="3" type="ORF">SU86_008505</name>
</gene>
<dbReference type="SUPFAM" id="SSF55326">
    <property type="entry name" value="PurM N-terminal domain-like"/>
    <property type="match status" value="1"/>
</dbReference>
<comment type="caution">
    <text evidence="1">Lacks conserved residue(s) required for the propagation of feature annotation.</text>
</comment>
<feature type="binding site" evidence="1">
    <location>
        <position position="25"/>
    </location>
    <ligand>
        <name>Mg(2+)</name>
        <dbReference type="ChEBI" id="CHEBI:18420"/>
        <label>4</label>
    </ligand>
</feature>
<dbReference type="PANTHER" id="PTHR30270">
    <property type="entry name" value="THIAMINE-MONOPHOSPHATE KINASE"/>
    <property type="match status" value="1"/>
</dbReference>
<keyword evidence="1" id="KW-0784">Thiamine biosynthesis</keyword>